<feature type="region of interest" description="Disordered" evidence="1">
    <location>
        <begin position="319"/>
        <end position="340"/>
    </location>
</feature>
<evidence type="ECO:0000256" key="1">
    <source>
        <dbReference type="SAM" id="MobiDB-lite"/>
    </source>
</evidence>
<keyword evidence="3" id="KW-0966">Cell projection</keyword>
<dbReference type="KEGG" id="hgr:DW355_01995"/>
<organism evidence="3 4">
    <name type="scientific">Hylemonella gracilis</name>
    <dbReference type="NCBI Taxonomy" id="80880"/>
    <lineage>
        <taxon>Bacteria</taxon>
        <taxon>Pseudomonadati</taxon>
        <taxon>Pseudomonadota</taxon>
        <taxon>Betaproteobacteria</taxon>
        <taxon>Burkholderiales</taxon>
        <taxon>Comamonadaceae</taxon>
        <taxon>Hylemonella</taxon>
    </lineage>
</organism>
<sequence length="481" mass="47399">MSMEHGVSASTSPVKTSHGAQGAGGHGYGKSQAGAAGGFASLLSGLGAEDETLGADLLGLDPAEQAVSEGFDLATDEVPSTAVPGFGFDPVRGAGAHASQAEDPAQTAAAAAAALAALGIDPLAGVPVTPDAVGGSTETLAAMTAAGGVGPISGQPGTSVPGVGVADGATVATTSTVRLAGARAEVPDATRGVALNPREATLSAKSSETTTLAMDGLGLQRQMGQRHASVRADAAKVDAQRGAKGDDAAARLGWRSELAAQSTQAALAAGGQQAGFAGDSSAGRFGAGAGERGEEGARATLNEFAAVGAVSTGVTGAASVDPSNSLTPAPGITDPTLSPETQVAEQVSYWVGRGARNAEISVEGLAENPIHITIAMQGQEAHVAFRAEQVETRQVLEDAVPHLRELLEREGLTLADVSVGHSDPGWGGGSEASAQAREQAANRVRLGSLGARQGEDATAGPQGSARPAAALPAGRTLDLFV</sequence>
<dbReference type="EMBL" id="CP031395">
    <property type="protein sequence ID" value="QBK03703.1"/>
    <property type="molecule type" value="Genomic_DNA"/>
</dbReference>
<keyword evidence="3" id="KW-0969">Cilium</keyword>
<dbReference type="InterPro" id="IPR052563">
    <property type="entry name" value="FliK"/>
</dbReference>
<accession>A0A4P6UFX7</accession>
<evidence type="ECO:0000313" key="4">
    <source>
        <dbReference type="Proteomes" id="UP000292939"/>
    </source>
</evidence>
<dbReference type="Proteomes" id="UP000292939">
    <property type="component" value="Chromosome"/>
</dbReference>
<dbReference type="InterPro" id="IPR038610">
    <property type="entry name" value="FliK-like_C_sf"/>
</dbReference>
<dbReference type="PANTHER" id="PTHR37533:SF2">
    <property type="entry name" value="FLAGELLAR HOOK-LENGTH CONTROL PROTEIN"/>
    <property type="match status" value="1"/>
</dbReference>
<protein>
    <submittedName>
        <fullName evidence="3">Flagellar hook-length control protein FliK</fullName>
    </submittedName>
</protein>
<evidence type="ECO:0000313" key="3">
    <source>
        <dbReference type="EMBL" id="QBK03703.1"/>
    </source>
</evidence>
<feature type="domain" description="Flagellar hook-length control protein-like C-terminal" evidence="2">
    <location>
        <begin position="345"/>
        <end position="425"/>
    </location>
</feature>
<feature type="region of interest" description="Disordered" evidence="1">
    <location>
        <begin position="418"/>
        <end position="439"/>
    </location>
</feature>
<name>A0A4P6UFX7_9BURK</name>
<proteinExistence type="predicted"/>
<dbReference type="InterPro" id="IPR021136">
    <property type="entry name" value="Flagellar_hook_control-like_C"/>
</dbReference>
<feature type="region of interest" description="Disordered" evidence="1">
    <location>
        <begin position="451"/>
        <end position="473"/>
    </location>
</feature>
<reference evidence="3 4" key="1">
    <citation type="submission" date="2018-07" db="EMBL/GenBank/DDBJ databases">
        <title>Exploring interactions and the metabolic potential of the ultra-small soil bacteria Hylemonella gracilis.</title>
        <authorList>
            <person name="Tyc O."/>
            <person name="Kulkarni P."/>
            <person name="Gawehns F."/>
            <person name="Hundscheid M."/>
            <person name="Zweers H."/>
            <person name="Garbeva P."/>
        </authorList>
    </citation>
    <scope>NUCLEOTIDE SEQUENCE [LARGE SCALE GENOMIC DNA]</scope>
    <source>
        <strain evidence="3 4">NS1</strain>
    </source>
</reference>
<dbReference type="Gene3D" id="3.30.750.140">
    <property type="match status" value="1"/>
</dbReference>
<gene>
    <name evidence="3" type="ORF">DW355_01995</name>
</gene>
<dbReference type="CDD" id="cd17470">
    <property type="entry name" value="T3SS_Flik_C"/>
    <property type="match status" value="1"/>
</dbReference>
<dbReference type="OrthoDB" id="9157214at2"/>
<dbReference type="RefSeq" id="WP_131277603.1">
    <property type="nucleotide sequence ID" value="NZ_CP031395.1"/>
</dbReference>
<evidence type="ECO:0000259" key="2">
    <source>
        <dbReference type="Pfam" id="PF02120"/>
    </source>
</evidence>
<dbReference type="AlphaFoldDB" id="A0A4P6UFX7"/>
<keyword evidence="3" id="KW-0282">Flagellum</keyword>
<dbReference type="Pfam" id="PF02120">
    <property type="entry name" value="Flg_hook"/>
    <property type="match status" value="1"/>
</dbReference>
<feature type="region of interest" description="Disordered" evidence="1">
    <location>
        <begin position="1"/>
        <end position="30"/>
    </location>
</feature>
<dbReference type="PANTHER" id="PTHR37533">
    <property type="entry name" value="FLAGELLAR HOOK-LENGTH CONTROL PROTEIN"/>
    <property type="match status" value="1"/>
</dbReference>